<dbReference type="PANTHER" id="PTHR30136">
    <property type="entry name" value="HELIX-TURN-HELIX TRANSCRIPTIONAL REGULATOR, ICLR FAMILY"/>
    <property type="match status" value="1"/>
</dbReference>
<evidence type="ECO:0000256" key="2">
    <source>
        <dbReference type="ARBA" id="ARBA00023125"/>
    </source>
</evidence>
<keyword evidence="3" id="KW-0804">Transcription</keyword>
<dbReference type="InterPro" id="IPR036388">
    <property type="entry name" value="WH-like_DNA-bd_sf"/>
</dbReference>
<dbReference type="KEGG" id="rgr:FZ934_08490"/>
<dbReference type="SMART" id="SM00346">
    <property type="entry name" value="HTH_ICLR"/>
    <property type="match status" value="1"/>
</dbReference>
<dbReference type="GO" id="GO:0003700">
    <property type="term" value="F:DNA-binding transcription factor activity"/>
    <property type="evidence" value="ECO:0007669"/>
    <property type="project" value="TreeGrafter"/>
</dbReference>
<dbReference type="Gene3D" id="1.10.10.10">
    <property type="entry name" value="Winged helix-like DNA-binding domain superfamily/Winged helix DNA-binding domain"/>
    <property type="match status" value="1"/>
</dbReference>
<dbReference type="InterPro" id="IPR050707">
    <property type="entry name" value="HTH_MetabolicPath_Reg"/>
</dbReference>
<keyword evidence="1" id="KW-0805">Transcription regulation</keyword>
<dbReference type="Pfam" id="PF09339">
    <property type="entry name" value="HTH_IclR"/>
    <property type="match status" value="1"/>
</dbReference>
<keyword evidence="2" id="KW-0238">DNA-binding</keyword>
<evidence type="ECO:0000256" key="1">
    <source>
        <dbReference type="ARBA" id="ARBA00023015"/>
    </source>
</evidence>
<dbReference type="PROSITE" id="PS51078">
    <property type="entry name" value="ICLR_ED"/>
    <property type="match status" value="1"/>
</dbReference>
<sequence length="273" mass="29017">MQTNSVLGEAKSRSTSDDSAGTIVQSVDRALMILDIIAAAGGVETLNNISSTSGLNVSTCHHLINTLSKRNYVVRAEGRGAYALGPQVKVIASSFNSEDDLLRRAEPWIDRINEVTGETVHLAMMQGDDLVTLVKRDARHAVRVDSGMIGKSAAAHATATGKALLAWMSETEVNRVLAAKGMRSFTPKTIVDAQALFADLENVRKVGFSIDHEEFQPHVVCIGAAIVSGGKAVASLSASTPIMRADEEHLGLIRDEVMAAAQALSLFNGAHND</sequence>
<organism evidence="6 7">
    <name type="scientific">Rhizobium grahamii</name>
    <dbReference type="NCBI Taxonomy" id="1120045"/>
    <lineage>
        <taxon>Bacteria</taxon>
        <taxon>Pseudomonadati</taxon>
        <taxon>Pseudomonadota</taxon>
        <taxon>Alphaproteobacteria</taxon>
        <taxon>Hyphomicrobiales</taxon>
        <taxon>Rhizobiaceae</taxon>
        <taxon>Rhizobium/Agrobacterium group</taxon>
        <taxon>Rhizobium</taxon>
    </lineage>
</organism>
<name>A0A5Q0C4U4_9HYPH</name>
<evidence type="ECO:0000313" key="6">
    <source>
        <dbReference type="EMBL" id="QFY60463.1"/>
    </source>
</evidence>
<reference evidence="6 7" key="1">
    <citation type="submission" date="2019-08" db="EMBL/GenBank/DDBJ databases">
        <title>Prosopis cineraria nodule microbiome.</title>
        <authorList>
            <person name="Ali R."/>
            <person name="Chaluvadi S.R."/>
            <person name="Wang X."/>
        </authorList>
    </citation>
    <scope>NUCLEOTIDE SEQUENCE [LARGE SCALE GENOMIC DNA]</scope>
    <source>
        <strain evidence="6 7">BG7</strain>
    </source>
</reference>
<protein>
    <submittedName>
        <fullName evidence="6">IclR family transcriptional regulator</fullName>
    </submittedName>
</protein>
<evidence type="ECO:0000256" key="3">
    <source>
        <dbReference type="ARBA" id="ARBA00023163"/>
    </source>
</evidence>
<dbReference type="SUPFAM" id="SSF55781">
    <property type="entry name" value="GAF domain-like"/>
    <property type="match status" value="1"/>
</dbReference>
<evidence type="ECO:0000313" key="7">
    <source>
        <dbReference type="Proteomes" id="UP000326881"/>
    </source>
</evidence>
<dbReference type="Gene3D" id="3.30.450.40">
    <property type="match status" value="1"/>
</dbReference>
<evidence type="ECO:0000259" key="5">
    <source>
        <dbReference type="PROSITE" id="PS51078"/>
    </source>
</evidence>
<dbReference type="InterPro" id="IPR014757">
    <property type="entry name" value="Tscrpt_reg_IclR_C"/>
</dbReference>
<dbReference type="SUPFAM" id="SSF46785">
    <property type="entry name" value="Winged helix' DNA-binding domain"/>
    <property type="match status" value="1"/>
</dbReference>
<dbReference type="Pfam" id="PF01614">
    <property type="entry name" value="IclR_C"/>
    <property type="match status" value="1"/>
</dbReference>
<evidence type="ECO:0000259" key="4">
    <source>
        <dbReference type="PROSITE" id="PS51077"/>
    </source>
</evidence>
<dbReference type="RefSeq" id="WP_153270705.1">
    <property type="nucleotide sequence ID" value="NZ_CP043498.1"/>
</dbReference>
<dbReference type="GO" id="GO:0045892">
    <property type="term" value="P:negative regulation of DNA-templated transcription"/>
    <property type="evidence" value="ECO:0007669"/>
    <property type="project" value="TreeGrafter"/>
</dbReference>
<proteinExistence type="predicted"/>
<dbReference type="InterPro" id="IPR005471">
    <property type="entry name" value="Tscrpt_reg_IclR_N"/>
</dbReference>
<dbReference type="PANTHER" id="PTHR30136:SF24">
    <property type="entry name" value="HTH-TYPE TRANSCRIPTIONAL REPRESSOR ALLR"/>
    <property type="match status" value="1"/>
</dbReference>
<dbReference type="Proteomes" id="UP000326881">
    <property type="component" value="Chromosome"/>
</dbReference>
<keyword evidence="7" id="KW-1185">Reference proteome</keyword>
<feature type="domain" description="IclR-ED" evidence="5">
    <location>
        <begin position="87"/>
        <end position="270"/>
    </location>
</feature>
<dbReference type="GO" id="GO:0003677">
    <property type="term" value="F:DNA binding"/>
    <property type="evidence" value="ECO:0007669"/>
    <property type="project" value="UniProtKB-KW"/>
</dbReference>
<gene>
    <name evidence="6" type="ORF">FZ934_08490</name>
</gene>
<accession>A0A5Q0C4U4</accession>
<dbReference type="InterPro" id="IPR029016">
    <property type="entry name" value="GAF-like_dom_sf"/>
</dbReference>
<dbReference type="InterPro" id="IPR036390">
    <property type="entry name" value="WH_DNA-bd_sf"/>
</dbReference>
<dbReference type="EMBL" id="CP043498">
    <property type="protein sequence ID" value="QFY60463.1"/>
    <property type="molecule type" value="Genomic_DNA"/>
</dbReference>
<dbReference type="OrthoDB" id="6057486at2"/>
<dbReference type="AlphaFoldDB" id="A0A5Q0C4U4"/>
<dbReference type="PROSITE" id="PS51077">
    <property type="entry name" value="HTH_ICLR"/>
    <property type="match status" value="1"/>
</dbReference>
<feature type="domain" description="HTH iclR-type" evidence="4">
    <location>
        <begin position="24"/>
        <end position="86"/>
    </location>
</feature>